<evidence type="ECO:0000259" key="10">
    <source>
        <dbReference type="Pfam" id="PF01743"/>
    </source>
</evidence>
<dbReference type="InterPro" id="IPR050264">
    <property type="entry name" value="Bact_CCA-adding_enz_type3_sf"/>
</dbReference>
<dbReference type="NCBIfam" id="NF009814">
    <property type="entry name" value="PRK13299.1"/>
    <property type="match status" value="1"/>
</dbReference>
<dbReference type="PANTHER" id="PTHR46173">
    <property type="entry name" value="CCA TRNA NUCLEOTIDYLTRANSFERASE 1, MITOCHONDRIAL"/>
    <property type="match status" value="1"/>
</dbReference>
<dbReference type="GO" id="GO:0046872">
    <property type="term" value="F:metal ion binding"/>
    <property type="evidence" value="ECO:0007669"/>
    <property type="project" value="UniProtKB-KW"/>
</dbReference>
<dbReference type="Pfam" id="PF01743">
    <property type="entry name" value="PolyA_pol"/>
    <property type="match status" value="1"/>
</dbReference>
<keyword evidence="4 13" id="KW-0548">Nucleotidyltransferase</keyword>
<evidence type="ECO:0000256" key="3">
    <source>
        <dbReference type="ARBA" id="ARBA00022694"/>
    </source>
</evidence>
<keyword evidence="3" id="KW-0819">tRNA processing</keyword>
<dbReference type="AlphaFoldDB" id="A0A7C5V346"/>
<dbReference type="PANTHER" id="PTHR46173:SF1">
    <property type="entry name" value="CCA TRNA NUCLEOTIDYLTRANSFERASE 1, MITOCHONDRIAL"/>
    <property type="match status" value="1"/>
</dbReference>
<evidence type="ECO:0000256" key="6">
    <source>
        <dbReference type="ARBA" id="ARBA00022741"/>
    </source>
</evidence>
<protein>
    <submittedName>
        <fullName evidence="13">CCA tRNA nucleotidyltransferase</fullName>
        <ecNumber evidence="13">2.7.7.72</ecNumber>
    </submittedName>
</protein>
<organism evidence="13">
    <name type="scientific">Caldicellulosiruptor owensensis</name>
    <dbReference type="NCBI Taxonomy" id="55205"/>
    <lineage>
        <taxon>Bacteria</taxon>
        <taxon>Bacillati</taxon>
        <taxon>Bacillota</taxon>
        <taxon>Bacillota incertae sedis</taxon>
        <taxon>Caldicellulosiruptorales</taxon>
        <taxon>Caldicellulosiruptoraceae</taxon>
        <taxon>Caldicellulosiruptor</taxon>
    </lineage>
</organism>
<dbReference type="InterPro" id="IPR032828">
    <property type="entry name" value="PolyA_RNA-bd"/>
</dbReference>
<dbReference type="Gene3D" id="1.10.3090.10">
    <property type="entry name" value="cca-adding enzyme, domain 2"/>
    <property type="match status" value="1"/>
</dbReference>
<evidence type="ECO:0000256" key="5">
    <source>
        <dbReference type="ARBA" id="ARBA00022723"/>
    </source>
</evidence>
<dbReference type="SUPFAM" id="SSF81891">
    <property type="entry name" value="Poly A polymerase C-terminal region-like"/>
    <property type="match status" value="1"/>
</dbReference>
<reference evidence="13" key="1">
    <citation type="journal article" date="2020" name="mSystems">
        <title>Genome- and Community-Level Interaction Insights into Carbon Utilization and Element Cycling Functions of Hydrothermarchaeota in Hydrothermal Sediment.</title>
        <authorList>
            <person name="Zhou Z."/>
            <person name="Liu Y."/>
            <person name="Xu W."/>
            <person name="Pan J."/>
            <person name="Luo Z.H."/>
            <person name="Li M."/>
        </authorList>
    </citation>
    <scope>NUCLEOTIDE SEQUENCE [LARGE SCALE GENOMIC DNA]</scope>
    <source>
        <strain evidence="13">SpSt-102</strain>
    </source>
</reference>
<gene>
    <name evidence="13" type="ORF">ENL71_07960</name>
</gene>
<evidence type="ECO:0000313" key="13">
    <source>
        <dbReference type="EMBL" id="HHS02407.1"/>
    </source>
</evidence>
<dbReference type="Pfam" id="PF13735">
    <property type="entry name" value="tRNA_NucTran2_2"/>
    <property type="match status" value="1"/>
</dbReference>
<sequence length="394" mass="46112">MIQLKNEPMKVIRTLNQHGFKAYLVGGCLRDYLLSKEPQDFDIATDARPEDVIHLFEKTIPTGIKHGTVTVIINGVKIEVTTFRVEKEYENHRWPKVEFTNSLFEDLRRRDFTINAMAYHPDEGLIDYFGGIEDLKSKIVRCVGNPNERFFEDALRILRCIRFATQLSFVIENETFEALKSLKDLLKKISKERINIELSKTLESKNSSYGLELLYESGVGSIIIPEFSQIYLYLSQVEFDFIPTKFKVPAFFACLKDNTLIEKLMRDLKFDRRNISLAIKLCNYLKMHYNAEELIKRIFFEEEENVEDIIFTMSILKNDTKITETFDILKKQNRLIRKKDVKINGKDLLKLGLKGEEIGKTLNLIYEYILINPEKNNKDEILNYVNLYLQEGKN</sequence>
<dbReference type="CDD" id="cd05398">
    <property type="entry name" value="NT_ClassII-CCAase"/>
    <property type="match status" value="1"/>
</dbReference>
<name>A0A7C5V346_9FIRM</name>
<accession>A0A7C5V346</accession>
<keyword evidence="8 9" id="KW-0694">RNA-binding</keyword>
<comment type="similarity">
    <text evidence="9">Belongs to the tRNA nucleotidyltransferase/poly(A) polymerase family.</text>
</comment>
<dbReference type="InterPro" id="IPR043519">
    <property type="entry name" value="NT_sf"/>
</dbReference>
<keyword evidence="6" id="KW-0547">Nucleotide-binding</keyword>
<keyword evidence="5" id="KW-0479">Metal-binding</keyword>
<dbReference type="GO" id="GO:0008033">
    <property type="term" value="P:tRNA processing"/>
    <property type="evidence" value="ECO:0007669"/>
    <property type="project" value="UniProtKB-KW"/>
</dbReference>
<dbReference type="SUPFAM" id="SSF81301">
    <property type="entry name" value="Nucleotidyltransferase"/>
    <property type="match status" value="1"/>
</dbReference>
<evidence type="ECO:0000256" key="8">
    <source>
        <dbReference type="ARBA" id="ARBA00022884"/>
    </source>
</evidence>
<keyword evidence="2 9" id="KW-0808">Transferase</keyword>
<evidence type="ECO:0000256" key="2">
    <source>
        <dbReference type="ARBA" id="ARBA00022679"/>
    </source>
</evidence>
<dbReference type="GO" id="GO:0000049">
    <property type="term" value="F:tRNA binding"/>
    <property type="evidence" value="ECO:0007669"/>
    <property type="project" value="TreeGrafter"/>
</dbReference>
<dbReference type="EC" id="2.7.7.72" evidence="13"/>
<evidence type="ECO:0000256" key="9">
    <source>
        <dbReference type="RuleBase" id="RU003953"/>
    </source>
</evidence>
<evidence type="ECO:0000259" key="11">
    <source>
        <dbReference type="Pfam" id="PF12627"/>
    </source>
</evidence>
<feature type="domain" description="CCA-adding enzyme C-terminal" evidence="12">
    <location>
        <begin position="250"/>
        <end position="384"/>
    </location>
</feature>
<evidence type="ECO:0000259" key="12">
    <source>
        <dbReference type="Pfam" id="PF13735"/>
    </source>
</evidence>
<dbReference type="Pfam" id="PF12627">
    <property type="entry name" value="PolyA_pol_RNAbd"/>
    <property type="match status" value="1"/>
</dbReference>
<dbReference type="Gene3D" id="3.30.460.10">
    <property type="entry name" value="Beta Polymerase, domain 2"/>
    <property type="match status" value="1"/>
</dbReference>
<dbReference type="InterPro" id="IPR002646">
    <property type="entry name" value="PolA_pol_head_dom"/>
</dbReference>
<feature type="domain" description="Poly A polymerase head" evidence="10">
    <location>
        <begin position="22"/>
        <end position="141"/>
    </location>
</feature>
<proteinExistence type="inferred from homology"/>
<comment type="cofactor">
    <cofactor evidence="1">
        <name>Mg(2+)</name>
        <dbReference type="ChEBI" id="CHEBI:18420"/>
    </cofactor>
</comment>
<dbReference type="EMBL" id="DRUZ01000097">
    <property type="protein sequence ID" value="HHS02407.1"/>
    <property type="molecule type" value="Genomic_DNA"/>
</dbReference>
<comment type="caution">
    <text evidence="13">The sequence shown here is derived from an EMBL/GenBank/DDBJ whole genome shotgun (WGS) entry which is preliminary data.</text>
</comment>
<dbReference type="GO" id="GO:0004810">
    <property type="term" value="F:CCA tRNA nucleotidyltransferase activity"/>
    <property type="evidence" value="ECO:0007669"/>
    <property type="project" value="UniProtKB-EC"/>
</dbReference>
<evidence type="ECO:0000256" key="7">
    <source>
        <dbReference type="ARBA" id="ARBA00022842"/>
    </source>
</evidence>
<keyword evidence="7" id="KW-0460">Magnesium</keyword>
<dbReference type="GO" id="GO:0000166">
    <property type="term" value="F:nucleotide binding"/>
    <property type="evidence" value="ECO:0007669"/>
    <property type="project" value="UniProtKB-KW"/>
</dbReference>
<evidence type="ECO:0000256" key="1">
    <source>
        <dbReference type="ARBA" id="ARBA00001946"/>
    </source>
</evidence>
<feature type="domain" description="tRNA nucleotidyltransferase/poly(A) polymerase RNA and SrmB- binding" evidence="11">
    <location>
        <begin position="169"/>
        <end position="228"/>
    </location>
</feature>
<dbReference type="Gene3D" id="1.10.246.80">
    <property type="match status" value="1"/>
</dbReference>
<evidence type="ECO:0000256" key="4">
    <source>
        <dbReference type="ARBA" id="ARBA00022695"/>
    </source>
</evidence>
<dbReference type="InterPro" id="IPR032810">
    <property type="entry name" value="CCA-adding_enz_C"/>
</dbReference>